<reference evidence="3" key="1">
    <citation type="submission" date="2017-04" db="EMBL/GenBank/DDBJ databases">
        <authorList>
            <person name="Varghese N."/>
            <person name="Submissions S."/>
        </authorList>
    </citation>
    <scope>NUCLEOTIDE SEQUENCE [LARGE SCALE GENOMIC DNA]</scope>
    <source>
        <strain evidence="3">Ballard 720</strain>
    </source>
</reference>
<organism evidence="2 3">
    <name type="scientific">Trinickia caryophylli</name>
    <name type="common">Paraburkholderia caryophylli</name>
    <dbReference type="NCBI Taxonomy" id="28094"/>
    <lineage>
        <taxon>Bacteria</taxon>
        <taxon>Pseudomonadati</taxon>
        <taxon>Pseudomonadota</taxon>
        <taxon>Betaproteobacteria</taxon>
        <taxon>Burkholderiales</taxon>
        <taxon>Burkholderiaceae</taxon>
        <taxon>Trinickia</taxon>
    </lineage>
</organism>
<dbReference type="Pfam" id="PF12697">
    <property type="entry name" value="Abhydrolase_6"/>
    <property type="match status" value="1"/>
</dbReference>
<dbReference type="Gene3D" id="3.40.50.1820">
    <property type="entry name" value="alpha/beta hydrolase"/>
    <property type="match status" value="1"/>
</dbReference>
<dbReference type="InterPro" id="IPR000073">
    <property type="entry name" value="AB_hydrolase_1"/>
</dbReference>
<dbReference type="InterPro" id="IPR029058">
    <property type="entry name" value="AB_hydrolase_fold"/>
</dbReference>
<dbReference type="OrthoDB" id="135231at2"/>
<evidence type="ECO:0000313" key="2">
    <source>
        <dbReference type="EMBL" id="SMF56262.1"/>
    </source>
</evidence>
<feature type="domain" description="AB hydrolase-1" evidence="1">
    <location>
        <begin position="25"/>
        <end position="244"/>
    </location>
</feature>
<dbReference type="PANTHER" id="PTHR43689">
    <property type="entry name" value="HYDROLASE"/>
    <property type="match status" value="1"/>
</dbReference>
<evidence type="ECO:0000259" key="1">
    <source>
        <dbReference type="Pfam" id="PF12697"/>
    </source>
</evidence>
<proteinExistence type="predicted"/>
<dbReference type="STRING" id="28094.SAMN06295900_110132"/>
<dbReference type="AlphaFoldDB" id="A0A1X7FPL3"/>
<name>A0A1X7FPL3_TRICW</name>
<protein>
    <submittedName>
        <fullName evidence="2">Pimeloyl-ACP methyl ester carboxylesterase</fullName>
    </submittedName>
</protein>
<dbReference type="RefSeq" id="WP_085228861.1">
    <property type="nucleotide sequence ID" value="NZ_BSQD01000007.1"/>
</dbReference>
<dbReference type="PANTHER" id="PTHR43689:SF8">
    <property type="entry name" value="ALPHA_BETA-HYDROLASES SUPERFAMILY PROTEIN"/>
    <property type="match status" value="1"/>
</dbReference>
<sequence length="271" mass="28762">MNELTITGGTIAYETIVGRAGMPHLVFLHEGLGCITMWGDFPERLCAATGCPGLVFDRLGYGGASAVPLPWGGDYLHRAALRDLPEILARLVPAGARFVFVGHSDGGSIALIAGAQRPEGLCGIVSIAAHVFVEDVTLAGIREARAAYEAGKLAGLRRHHGAKTDDVFRGWSQTWLDPGFAAWNIEALLASIDAPLLAVQGEDDRYGTPRQVETIVSRVQGPARAVILPACGHVPHRECPERLIPIVSAFVHECADAAGASDTVAAYAQRR</sequence>
<keyword evidence="3" id="KW-1185">Reference proteome</keyword>
<dbReference type="Proteomes" id="UP000192911">
    <property type="component" value="Unassembled WGS sequence"/>
</dbReference>
<evidence type="ECO:0000313" key="3">
    <source>
        <dbReference type="Proteomes" id="UP000192911"/>
    </source>
</evidence>
<gene>
    <name evidence="2" type="ORF">SAMN06295900_110132</name>
</gene>
<dbReference type="GeneID" id="95553451"/>
<accession>A0A1X7FPL3</accession>
<dbReference type="EMBL" id="FXAH01000010">
    <property type="protein sequence ID" value="SMF56262.1"/>
    <property type="molecule type" value="Genomic_DNA"/>
</dbReference>
<dbReference type="SUPFAM" id="SSF53474">
    <property type="entry name" value="alpha/beta-Hydrolases"/>
    <property type="match status" value="1"/>
</dbReference>